<dbReference type="InterPro" id="IPR036570">
    <property type="entry name" value="HORMA_dom_sf"/>
</dbReference>
<dbReference type="GO" id="GO:0000407">
    <property type="term" value="C:phagophore assembly site"/>
    <property type="evidence" value="ECO:0007669"/>
    <property type="project" value="TreeGrafter"/>
</dbReference>
<dbReference type="GO" id="GO:1990316">
    <property type="term" value="C:Atg1/ULK1 kinase complex"/>
    <property type="evidence" value="ECO:0007669"/>
    <property type="project" value="InterPro"/>
</dbReference>
<feature type="compositionally biased region" description="Polar residues" evidence="4">
    <location>
        <begin position="922"/>
        <end position="932"/>
    </location>
</feature>
<organism evidence="6 7">
    <name type="scientific">Collybiopsis confluens</name>
    <dbReference type="NCBI Taxonomy" id="2823264"/>
    <lineage>
        <taxon>Eukaryota</taxon>
        <taxon>Fungi</taxon>
        <taxon>Dikarya</taxon>
        <taxon>Basidiomycota</taxon>
        <taxon>Agaricomycotina</taxon>
        <taxon>Agaricomycetes</taxon>
        <taxon>Agaricomycetidae</taxon>
        <taxon>Agaricales</taxon>
        <taxon>Marasmiineae</taxon>
        <taxon>Omphalotaceae</taxon>
        <taxon>Collybiopsis</taxon>
    </lineage>
</organism>
<feature type="region of interest" description="Disordered" evidence="4">
    <location>
        <begin position="272"/>
        <end position="363"/>
    </location>
</feature>
<dbReference type="AlphaFoldDB" id="A0A8H5H934"/>
<protein>
    <recommendedName>
        <fullName evidence="3">Autophagy-related protein 13</fullName>
    </recommendedName>
</protein>
<feature type="compositionally biased region" description="Gly residues" evidence="4">
    <location>
        <begin position="629"/>
        <end position="639"/>
    </location>
</feature>
<dbReference type="GO" id="GO:0034497">
    <property type="term" value="P:protein localization to phagophore assembly site"/>
    <property type="evidence" value="ECO:0007669"/>
    <property type="project" value="TreeGrafter"/>
</dbReference>
<comment type="similarity">
    <text evidence="1 3">Belongs to the ATG13 family. Fungi subfamily.</text>
</comment>
<name>A0A8H5H934_9AGAR</name>
<feature type="compositionally biased region" description="Pro residues" evidence="4">
    <location>
        <begin position="844"/>
        <end position="853"/>
    </location>
</feature>
<feature type="region of interest" description="Disordered" evidence="4">
    <location>
        <begin position="501"/>
        <end position="545"/>
    </location>
</feature>
<dbReference type="Pfam" id="PF10033">
    <property type="entry name" value="ATG13"/>
    <property type="match status" value="1"/>
</dbReference>
<dbReference type="GO" id="GO:0034727">
    <property type="term" value="P:piecemeal microautophagy of the nucleus"/>
    <property type="evidence" value="ECO:0007669"/>
    <property type="project" value="TreeGrafter"/>
</dbReference>
<evidence type="ECO:0000259" key="5">
    <source>
        <dbReference type="Pfam" id="PF10033"/>
    </source>
</evidence>
<dbReference type="PANTHER" id="PTHR13430:SF4">
    <property type="entry name" value="AUTOPHAGY-RELATED PROTEIN 13"/>
    <property type="match status" value="1"/>
</dbReference>
<feature type="region of interest" description="Disordered" evidence="4">
    <location>
        <begin position="383"/>
        <end position="469"/>
    </location>
</feature>
<feature type="region of interest" description="Disordered" evidence="4">
    <location>
        <begin position="682"/>
        <end position="864"/>
    </location>
</feature>
<accession>A0A8H5H934</accession>
<feature type="compositionally biased region" description="Low complexity" evidence="4">
    <location>
        <begin position="559"/>
        <end position="568"/>
    </location>
</feature>
<evidence type="ECO:0000256" key="3">
    <source>
        <dbReference type="RuleBase" id="RU361214"/>
    </source>
</evidence>
<evidence type="ECO:0000256" key="2">
    <source>
        <dbReference type="ARBA" id="ARBA00023006"/>
    </source>
</evidence>
<dbReference type="PANTHER" id="PTHR13430">
    <property type="match status" value="1"/>
</dbReference>
<proteinExistence type="inferred from homology"/>
<feature type="domain" description="Autophagy-related protein 13 N-terminal" evidence="5">
    <location>
        <begin position="11"/>
        <end position="237"/>
    </location>
</feature>
<dbReference type="GO" id="GO:0005829">
    <property type="term" value="C:cytosol"/>
    <property type="evidence" value="ECO:0007669"/>
    <property type="project" value="TreeGrafter"/>
</dbReference>
<gene>
    <name evidence="6" type="ORF">D9757_009111</name>
</gene>
<feature type="region of interest" description="Disordered" evidence="4">
    <location>
        <begin position="882"/>
        <end position="939"/>
    </location>
</feature>
<dbReference type="Proteomes" id="UP000518752">
    <property type="component" value="Unassembled WGS sequence"/>
</dbReference>
<keyword evidence="7" id="KW-1185">Reference proteome</keyword>
<feature type="compositionally biased region" description="Low complexity" evidence="4">
    <location>
        <begin position="792"/>
        <end position="813"/>
    </location>
</feature>
<dbReference type="GO" id="GO:0000423">
    <property type="term" value="P:mitophagy"/>
    <property type="evidence" value="ECO:0007669"/>
    <property type="project" value="TreeGrafter"/>
</dbReference>
<sequence length="939" mass="97454">MSDAQQKITFHFYTKLFYVVNDARASATVETGKTDKWFNLETPDSDSWTKEGREPYRSISDSRSLPPLEIQVLLTIPDTLANNQVLVYTAPDSSRTPIDSMYKFVLLERWVLNLNLNDSTTPSSPLPLSDSGSSSGGMTLPTLYKHGIPLFRSLYTLLRILPSWKLSKRFRNRRNGTGGLGMQVRVMGDPGSGVDNSAVMDFGTPLALPTTTHSFPPIQHPLGTFSLTGTYLSSPNFRIDERESLLSSRFMSMDTGMKGMEFTPTLVKNQQRDSMIGSSGGSLGTRSSLPRSPPRDIPQRTSHTHSHSRNPSDADSIAERFILPSGSAGASNPTLPSRPPSSGHPILPITRATTTSSTSTQPLVGFPARLRKQSLGRAAASDSYLPSVGGLAPTTQPLPFPTSSSHSSTSSVPGTSGTSPSSSSPMAVRRPGLNPVNPFKSKTLSGATTSTAGSSRVSNALGTGTGLSGSPLGYIGITTGAGSSSGLASLSSLSNLSNLPGTITGPSSNKPSPPSYASPSFAPSSLGAASTGTGTGTSVSSGSVPTGTGVALSAVTSGTATTTTTTTGEIAIPSRRKRYSSSFGHRYSSPARGGASAGSSSIGGGGSQGAGSTEGGMFVGSAGRRSIGSGSGGGSGTGVRGRESRHVSLANTPDPDMGLPLQDDHDDISSFMQDIDTRKPLMGRSRIYAQAQLGEGNEEEEERESSFQRERDRWDRDRDRYNERERERGRDDRQYGLARHRFSAEVMLFSTSPPSSAPPSPRSPRFTGPSSPPSSPLRNVIPLSAEEDEDGTATAAATELVPAAAATVASPSSPLSPSPFNTPHPSGNTTRQASSSSNRATPGPSAPSLPSSPPAHSSPMLTNALDVEARLKKMNDVFLASLQGLGSGSGSGSSNSGSGSGSGLGSDSSRVSALQSRAGAGRSSTFGRQSRSGAGASDG</sequence>
<feature type="compositionally biased region" description="Polar residues" evidence="4">
    <location>
        <begin position="823"/>
        <end position="840"/>
    </location>
</feature>
<evidence type="ECO:0000313" key="6">
    <source>
        <dbReference type="EMBL" id="KAF5378987.1"/>
    </source>
</evidence>
<evidence type="ECO:0000256" key="4">
    <source>
        <dbReference type="SAM" id="MobiDB-lite"/>
    </source>
</evidence>
<dbReference type="OrthoDB" id="70161at2759"/>
<feature type="compositionally biased region" description="Gly residues" evidence="4">
    <location>
        <begin position="601"/>
        <end position="618"/>
    </location>
</feature>
<dbReference type="EMBL" id="JAACJN010000072">
    <property type="protein sequence ID" value="KAF5378987.1"/>
    <property type="molecule type" value="Genomic_DNA"/>
</dbReference>
<feature type="compositionally biased region" description="Low complexity" evidence="4">
    <location>
        <begin position="588"/>
        <end position="600"/>
    </location>
</feature>
<feature type="compositionally biased region" description="Low complexity" evidence="4">
    <location>
        <begin position="440"/>
        <end position="455"/>
    </location>
</feature>
<feature type="compositionally biased region" description="Low complexity" evidence="4">
    <location>
        <begin position="517"/>
        <end position="545"/>
    </location>
</feature>
<dbReference type="Gene3D" id="3.30.900.10">
    <property type="entry name" value="HORMA domain"/>
    <property type="match status" value="1"/>
</dbReference>
<evidence type="ECO:0000256" key="1">
    <source>
        <dbReference type="ARBA" id="ARBA00005246"/>
    </source>
</evidence>
<comment type="caution">
    <text evidence="6">The sequence shown here is derived from an EMBL/GenBank/DDBJ whole genome shotgun (WGS) entry which is preliminary data.</text>
</comment>
<feature type="compositionally biased region" description="Basic and acidic residues" evidence="4">
    <location>
        <begin position="704"/>
        <end position="734"/>
    </location>
</feature>
<evidence type="ECO:0000313" key="7">
    <source>
        <dbReference type="Proteomes" id="UP000518752"/>
    </source>
</evidence>
<reference evidence="6 7" key="1">
    <citation type="journal article" date="2020" name="ISME J.">
        <title>Uncovering the hidden diversity of litter-decomposition mechanisms in mushroom-forming fungi.</title>
        <authorList>
            <person name="Floudas D."/>
            <person name="Bentzer J."/>
            <person name="Ahren D."/>
            <person name="Johansson T."/>
            <person name="Persson P."/>
            <person name="Tunlid A."/>
        </authorList>
    </citation>
    <scope>NUCLEOTIDE SEQUENCE [LARGE SCALE GENOMIC DNA]</scope>
    <source>
        <strain evidence="6 7">CBS 406.79</strain>
    </source>
</reference>
<dbReference type="InterPro" id="IPR040182">
    <property type="entry name" value="ATG13"/>
</dbReference>
<dbReference type="InterPro" id="IPR018731">
    <property type="entry name" value="Atg13_N"/>
</dbReference>
<keyword evidence="2 3" id="KW-0072">Autophagy</keyword>
<feature type="compositionally biased region" description="Low complexity" evidence="4">
    <location>
        <begin position="401"/>
        <end position="425"/>
    </location>
</feature>
<feature type="region of interest" description="Disordered" evidence="4">
    <location>
        <begin position="559"/>
        <end position="667"/>
    </location>
</feature>